<keyword evidence="1" id="KW-0472">Membrane</keyword>
<geneLocation type="plasmid" evidence="2">
    <name>plasmid2</name>
</geneLocation>
<proteinExistence type="predicted"/>
<reference evidence="2 3" key="1">
    <citation type="submission" date="2017-06" db="EMBL/GenBank/DDBJ databases">
        <title>Genome sequencing of cyanobaciteial culture collection at National Institute for Environmental Studies (NIES).</title>
        <authorList>
            <person name="Hirose Y."/>
            <person name="Shimura Y."/>
            <person name="Fujisawa T."/>
            <person name="Nakamura Y."/>
            <person name="Kawachi M."/>
        </authorList>
    </citation>
    <scope>NUCLEOTIDE SEQUENCE [LARGE SCALE GENOMIC DNA]</scope>
    <source>
        <strain evidence="2 3">NIES-23</strain>
        <plasmid evidence="3">Plasmid Plasmid2 dna</plasmid>
    </source>
</reference>
<dbReference type="EMBL" id="AP018218">
    <property type="protein sequence ID" value="BAY73234.1"/>
    <property type="molecule type" value="Genomic_DNA"/>
</dbReference>
<evidence type="ECO:0000256" key="1">
    <source>
        <dbReference type="SAM" id="Phobius"/>
    </source>
</evidence>
<keyword evidence="2" id="KW-0614">Plasmid</keyword>
<dbReference type="Proteomes" id="UP000217507">
    <property type="component" value="Plasmid Plasmid2 dna"/>
</dbReference>
<keyword evidence="1" id="KW-0812">Transmembrane</keyword>
<name>A0A1Z4KWA4_ANAVA</name>
<evidence type="ECO:0000313" key="2">
    <source>
        <dbReference type="EMBL" id="BAY73234.1"/>
    </source>
</evidence>
<protein>
    <submittedName>
        <fullName evidence="2">Uncharacterized protein</fullName>
    </submittedName>
</protein>
<feature type="transmembrane region" description="Helical" evidence="1">
    <location>
        <begin position="166"/>
        <end position="184"/>
    </location>
</feature>
<sequence>MLTKNEKTPIYFNAEIVDESPTSLTGDEYDSQLLQQAIASTDSSITIFRGIAQGAVLAGFQLVSTQSLYLAGCVGLFPAVVAGLPVGASVAATLCYLRFEKSLIPKITNRQKLAIGVTRTAMLAASSYKLTGDAQQMDSIARGSFQVFTQQVREFEGIEQPSQNHFGFLLGFWVCAALALFLFLRKKR</sequence>
<dbReference type="AlphaFoldDB" id="A0A1Z4KWA4"/>
<gene>
    <name evidence="2" type="ORF">NIES23_60620</name>
</gene>
<evidence type="ECO:0000313" key="3">
    <source>
        <dbReference type="Proteomes" id="UP000217507"/>
    </source>
</evidence>
<organism evidence="2 3">
    <name type="scientific">Trichormus variabilis NIES-23</name>
    <dbReference type="NCBI Taxonomy" id="1973479"/>
    <lineage>
        <taxon>Bacteria</taxon>
        <taxon>Bacillati</taxon>
        <taxon>Cyanobacteriota</taxon>
        <taxon>Cyanophyceae</taxon>
        <taxon>Nostocales</taxon>
        <taxon>Nostocaceae</taxon>
        <taxon>Trichormus</taxon>
    </lineage>
</organism>
<accession>A0A1Z4KWA4</accession>
<keyword evidence="1" id="KW-1133">Transmembrane helix</keyword>